<reference evidence="1 2" key="2">
    <citation type="journal article" date="2021" name="Genomics">
        <title>High-quality reference genome for Clonorchis sinensis.</title>
        <authorList>
            <person name="Young N.D."/>
            <person name="Stroehlein A.J."/>
            <person name="Kinkar L."/>
            <person name="Wang T."/>
            <person name="Sohn W.M."/>
            <person name="Chang B.C.H."/>
            <person name="Kaur P."/>
            <person name="Weisz D."/>
            <person name="Dudchenko O."/>
            <person name="Aiden E.L."/>
            <person name="Korhonen P.K."/>
            <person name="Gasser R.B."/>
        </authorList>
    </citation>
    <scope>NUCLEOTIDE SEQUENCE [LARGE SCALE GENOMIC DNA]</scope>
    <source>
        <strain evidence="1">Cs-k2</strain>
    </source>
</reference>
<dbReference type="AlphaFoldDB" id="A0A419PKS2"/>
<gene>
    <name evidence="1" type="ORF">CSKR_110613</name>
</gene>
<keyword evidence="2" id="KW-1185">Reference proteome</keyword>
<evidence type="ECO:0000313" key="1">
    <source>
        <dbReference type="EMBL" id="KAG5441783.1"/>
    </source>
</evidence>
<evidence type="ECO:0000313" key="2">
    <source>
        <dbReference type="Proteomes" id="UP000286415"/>
    </source>
</evidence>
<reference evidence="1 2" key="1">
    <citation type="journal article" date="2018" name="Biotechnol. Adv.">
        <title>Improved genomic resources and new bioinformatic workflow for the carcinogenic parasite Clonorchis sinensis: Biotechnological implications.</title>
        <authorList>
            <person name="Wang D."/>
            <person name="Korhonen P.K."/>
            <person name="Gasser R.B."/>
            <person name="Young N.D."/>
        </authorList>
    </citation>
    <scope>NUCLEOTIDE SEQUENCE [LARGE SCALE GENOMIC DNA]</scope>
    <source>
        <strain evidence="1">Cs-k2</strain>
    </source>
</reference>
<dbReference type="EMBL" id="NIRI02000076">
    <property type="protein sequence ID" value="KAG5441783.1"/>
    <property type="molecule type" value="Genomic_DNA"/>
</dbReference>
<sequence>MKPDLKLHQVLRCRFVFIEENTCARGFNTDKRSLRALYRVIHLTGQLYPAFIASVSAFLTFRSETDSKPNQLSGYGLRSVLLVAGFCRIHTLMALRPGAIILVSPHALILHKLTSDCVVTVLSQLSSRSEPPKLACVPKQPPKVYKIY</sequence>
<accession>A0A419PKS2</accession>
<name>A0A419PKS2_CLOSI</name>
<proteinExistence type="predicted"/>
<dbReference type="InParanoid" id="A0A419PKS2"/>
<protein>
    <submittedName>
        <fullName evidence="1">Uncharacterized protein</fullName>
    </submittedName>
</protein>
<comment type="caution">
    <text evidence="1">The sequence shown here is derived from an EMBL/GenBank/DDBJ whole genome shotgun (WGS) entry which is preliminary data.</text>
</comment>
<organism evidence="1 2">
    <name type="scientific">Clonorchis sinensis</name>
    <name type="common">Chinese liver fluke</name>
    <dbReference type="NCBI Taxonomy" id="79923"/>
    <lineage>
        <taxon>Eukaryota</taxon>
        <taxon>Metazoa</taxon>
        <taxon>Spiralia</taxon>
        <taxon>Lophotrochozoa</taxon>
        <taxon>Platyhelminthes</taxon>
        <taxon>Trematoda</taxon>
        <taxon>Digenea</taxon>
        <taxon>Opisthorchiida</taxon>
        <taxon>Opisthorchiata</taxon>
        <taxon>Opisthorchiidae</taxon>
        <taxon>Clonorchis</taxon>
    </lineage>
</organism>
<dbReference type="Proteomes" id="UP000286415">
    <property type="component" value="Unassembled WGS sequence"/>
</dbReference>